<dbReference type="STRING" id="177199.A0A420YMP0"/>
<reference evidence="5 6" key="1">
    <citation type="submission" date="2018-08" db="EMBL/GenBank/DDBJ databases">
        <title>Draft genome of the lignicolous fungus Coniochaeta pulveracea.</title>
        <authorList>
            <person name="Borstlap C.J."/>
            <person name="De Witt R.N."/>
            <person name="Botha A."/>
            <person name="Volschenk H."/>
        </authorList>
    </citation>
    <scope>NUCLEOTIDE SEQUENCE [LARGE SCALE GENOMIC DNA]</scope>
    <source>
        <strain evidence="5 6">CAB683</strain>
    </source>
</reference>
<name>A0A420YMP0_9PEZI</name>
<keyword evidence="1 3" id="KW-0732">Signal</keyword>
<dbReference type="OrthoDB" id="5316007at2759"/>
<dbReference type="InterPro" id="IPR018466">
    <property type="entry name" value="Kre9/Knh1-like_N"/>
</dbReference>
<comment type="caution">
    <text evidence="5">The sequence shown here is derived from an EMBL/GenBank/DDBJ whole genome shotgun (WGS) entry which is preliminary data.</text>
</comment>
<evidence type="ECO:0000256" key="1">
    <source>
        <dbReference type="ARBA" id="ARBA00022729"/>
    </source>
</evidence>
<dbReference type="PANTHER" id="PTHR35185:SF1">
    <property type="entry name" value="UPF0619 GPI-ANCHORED MEMBRANE PROTEIN C1322.10"/>
    <property type="match status" value="1"/>
</dbReference>
<proteinExistence type="predicted"/>
<dbReference type="InterPro" id="IPR052479">
    <property type="entry name" value="GPI-anchor_Adhesion_Reg"/>
</dbReference>
<feature type="chain" id="PRO_5019086585" description="Yeast cell wall synthesis Kre9/Knh1-like N-terminal domain-containing protein" evidence="3">
    <location>
        <begin position="19"/>
        <end position="226"/>
    </location>
</feature>
<keyword evidence="6" id="KW-1185">Reference proteome</keyword>
<gene>
    <name evidence="5" type="ORF">DL546_008167</name>
</gene>
<dbReference type="Pfam" id="PF10342">
    <property type="entry name" value="Kre9_KNH"/>
    <property type="match status" value="1"/>
</dbReference>
<feature type="compositionally biased region" description="Low complexity" evidence="2">
    <location>
        <begin position="120"/>
        <end position="146"/>
    </location>
</feature>
<feature type="region of interest" description="Disordered" evidence="2">
    <location>
        <begin position="117"/>
        <end position="146"/>
    </location>
</feature>
<organism evidence="5 6">
    <name type="scientific">Coniochaeta pulveracea</name>
    <dbReference type="NCBI Taxonomy" id="177199"/>
    <lineage>
        <taxon>Eukaryota</taxon>
        <taxon>Fungi</taxon>
        <taxon>Dikarya</taxon>
        <taxon>Ascomycota</taxon>
        <taxon>Pezizomycotina</taxon>
        <taxon>Sordariomycetes</taxon>
        <taxon>Sordariomycetidae</taxon>
        <taxon>Coniochaetales</taxon>
        <taxon>Coniochaetaceae</taxon>
        <taxon>Coniochaeta</taxon>
    </lineage>
</organism>
<dbReference type="AlphaFoldDB" id="A0A420YMP0"/>
<evidence type="ECO:0000256" key="2">
    <source>
        <dbReference type="SAM" id="MobiDB-lite"/>
    </source>
</evidence>
<evidence type="ECO:0000313" key="5">
    <source>
        <dbReference type="EMBL" id="RKU49144.1"/>
    </source>
</evidence>
<accession>A0A420YMP0</accession>
<feature type="domain" description="Yeast cell wall synthesis Kre9/Knh1-like N-terminal" evidence="4">
    <location>
        <begin position="23"/>
        <end position="114"/>
    </location>
</feature>
<evidence type="ECO:0000256" key="3">
    <source>
        <dbReference type="SAM" id="SignalP"/>
    </source>
</evidence>
<evidence type="ECO:0000313" key="6">
    <source>
        <dbReference type="Proteomes" id="UP000275385"/>
    </source>
</evidence>
<feature type="region of interest" description="Disordered" evidence="2">
    <location>
        <begin position="159"/>
        <end position="196"/>
    </location>
</feature>
<dbReference type="Proteomes" id="UP000275385">
    <property type="component" value="Unassembled WGS sequence"/>
</dbReference>
<evidence type="ECO:0000259" key="4">
    <source>
        <dbReference type="Pfam" id="PF10342"/>
    </source>
</evidence>
<dbReference type="EMBL" id="QVQW01000002">
    <property type="protein sequence ID" value="RKU49144.1"/>
    <property type="molecule type" value="Genomic_DNA"/>
</dbReference>
<sequence length="226" mass="22880">MLAKTLISFAALAASVSAILVTSPTKNEKVDFSKDVTITWTSVNTDPSTFTLELIDQNNVDSPYIINKEVKTSDNKYTLSNFAAAPAGSSYKFNFISNDPQNTGILAQSQTFEITKAAEESSSSSSSSASSTSTESSTESSSTTASATVITTAVTGSVTTTDSAGSTTTMKTVSSKTSTASATAETSGANASSTGSASATATNAAVVLDKTFAVGGGLLAALLMAF</sequence>
<protein>
    <recommendedName>
        <fullName evidence="4">Yeast cell wall synthesis Kre9/Knh1-like N-terminal domain-containing protein</fullName>
    </recommendedName>
</protein>
<dbReference type="PANTHER" id="PTHR35185">
    <property type="entry name" value="SERINE/THREONINE-RICH PROTEIN ADG2-RELATED"/>
    <property type="match status" value="1"/>
</dbReference>
<feature type="signal peptide" evidence="3">
    <location>
        <begin position="1"/>
        <end position="18"/>
    </location>
</feature>